<dbReference type="SUPFAM" id="SSF48452">
    <property type="entry name" value="TPR-like"/>
    <property type="match status" value="4"/>
</dbReference>
<feature type="region of interest" description="Disordered" evidence="1">
    <location>
        <begin position="1868"/>
        <end position="1891"/>
    </location>
</feature>
<sequence length="1891" mass="195954">MNDPAEALAARIERFEQAADPELIRDPAALTEAEQAMLALAGDRSDAATWRLIGILHLARYRLDPQLTQDAAVAGAFFAAVAVVDPGRLPERLRGSRVPPGETADTWAGLVEEVFGHVDPGVYRHVGLLIQALVRRAMARPTVEAAERLGRLLLQESMRAADPGWAPGALSLLGDGLVRLYGLTGDLEVVADAVHVLFRAALAEEDQGGELAVALAMAVPGDEELVRAYLAAAGSPPHSQDRSQALMTLVDLTQARAAASCADGDLLAFIRVGQCALDFWHGQWAHPGVLAPYAAGLVEWYVVSGNEHSLEAATEMLQALHLTPDETARGLGADPVVRLVLLGERRWRRYGVTGALADLETAVEAMREAAELAPPGHPELAGLLTGLTNALLRRAVVTGGDAAEPIAAARMALAAHGEQDPGRAGALLLLGRALHLERTARGADEAVTVLREALAAGGRAAVQVEAYGLIAEVLVWRALREGAVRRAEDLDEGVAAARRGAELASKDFRDRVPAQRALARALLARFSAQGGAGDSGARDLAEALKLAADGDPVVLSEIGAALDTADDPLTPPLVEPPATSPRDTLTAFSPPSDEPATPSNEPPTTPLTTPAPSLGNPLTGAAVPPDELPAVPRDELPAVPPDELPGESVTRAATTPGEPLGAAATELAMQTPDDDVAFKLLRFAERGAEVPADFLLDAASRLAELGRHRVAGRVLERAWAAAAGSSVRQAYVLSLRGANHVQLGEFEAALEAFGRSAAIYRALADPGSEARQLGSVGGVLLRTGDATGAVEHHLRAAALSESAGLAAEEAVHQAEAADACLAAGDPARAVTCAARARALYLELGETRSAALVLVPAAEAALDQGDLTAAGERIVACALELEAYGAWEDACRALDAHAVRLAARGHLARAATCETRLVELVRRRGMPREPADEWYRIAQRRRRHGAADAARLAFELAEREYEALGDADGAASVRYNLGVLAYTEGAAERALADFGAAGERFARLRAPAKEAMALTMRAACLTGLEHHDEAMDDLERALELAAAAEDQDALLTAMLGRAALDVALGEFRAGAERLRSALGPAAGDPLKEAVVRDRLAALAARTGELRAQVASLELAVAGFRTSGQDRLAALASIKLGFALEERGEFRRARAALEAGLEVLGTTPTTPLGGPPTPAAAGGVGPGGAPGSAAGSGVGSDGVPGRSGGSGVGPGGMPRSAAVGGVGSGGVPGRAAGSGVGPGGMPRSAAVGGVGSGGASGSAAEPGVGPGGATAAAAEVGVRPGRAVGAADFLRLEGAPFEVVAAMASGLDAAFLARLASIQLTMGDLTRGRATLEQALAAARTGGRGEPAERLELWLRLAEAEAARDPATARMVAEQALAAADAVAEEASTTAHARVEQTPTTGHAVAEQALAADSTLGTTGGTPTRPGSLDPGDRSYLLARLSTYCRALGDLTAAYEHAARGYELRDERAIEHLRNLGTAARELGRPGEAVEHLTKAADLARRSDSILPAQLIGVLTELGRSLTDEARWAEAARAYDEGLSLAEPRIWGAHRSALLIGRAALHLKLGELDAAATGYTRAISLMEERGDRTGLATAYADLALIHLLHGEHPHAVPLAERALDLDRTQGHHRGVVLDLIMLARLLDPAPATVHLAEALTLARENGYTAGEALALGRLGALDLTHAQAHACRRLSTAIELLQELGYEPDLALAHHDRSLAAEALGDLPGALADAERAGELGHVPARDRAITLAVRLDRGMTAWRHAEWSKAHTLAAQLGDRHPPVPSGVPLDLREAEQQALDAVRTLESAARHTRDPAEAAGLIRRAHTAQADLDALWQRMEPLAPAYVTLRRAAPPDHAQLNALVTPAPAPDALLTPAPAPDALLTPAPAPDALLT</sequence>
<evidence type="ECO:0000256" key="1">
    <source>
        <dbReference type="SAM" id="MobiDB-lite"/>
    </source>
</evidence>
<protein>
    <submittedName>
        <fullName evidence="2">Tetratricopeptide repeat-containing protein</fullName>
    </submittedName>
</protein>
<evidence type="ECO:0000313" key="3">
    <source>
        <dbReference type="Proteomes" id="UP000199202"/>
    </source>
</evidence>
<dbReference type="Pfam" id="PF13424">
    <property type="entry name" value="TPR_12"/>
    <property type="match status" value="1"/>
</dbReference>
<dbReference type="Gene3D" id="1.25.40.10">
    <property type="entry name" value="Tetratricopeptide repeat domain"/>
    <property type="match status" value="6"/>
</dbReference>
<gene>
    <name evidence="2" type="ORF">SAMN05421869_102647</name>
</gene>
<dbReference type="STRING" id="633440.SAMN05421869_102647"/>
<dbReference type="PANTHER" id="PTHR10098">
    <property type="entry name" value="RAPSYN-RELATED"/>
    <property type="match status" value="1"/>
</dbReference>
<feature type="compositionally biased region" description="Gly residues" evidence="1">
    <location>
        <begin position="1176"/>
        <end position="1210"/>
    </location>
</feature>
<organism evidence="2 3">
    <name type="scientific">Nonomuraea jiangxiensis</name>
    <dbReference type="NCBI Taxonomy" id="633440"/>
    <lineage>
        <taxon>Bacteria</taxon>
        <taxon>Bacillati</taxon>
        <taxon>Actinomycetota</taxon>
        <taxon>Actinomycetes</taxon>
        <taxon>Streptosporangiales</taxon>
        <taxon>Streptosporangiaceae</taxon>
        <taxon>Nonomuraea</taxon>
    </lineage>
</organism>
<keyword evidence="3" id="KW-1185">Reference proteome</keyword>
<dbReference type="EMBL" id="FNDJ01000002">
    <property type="protein sequence ID" value="SDH60070.1"/>
    <property type="molecule type" value="Genomic_DNA"/>
</dbReference>
<feature type="compositionally biased region" description="Pro residues" evidence="1">
    <location>
        <begin position="569"/>
        <end position="579"/>
    </location>
</feature>
<dbReference type="InterPro" id="IPR011990">
    <property type="entry name" value="TPR-like_helical_dom_sf"/>
</dbReference>
<feature type="region of interest" description="Disordered" evidence="1">
    <location>
        <begin position="1159"/>
        <end position="1268"/>
    </location>
</feature>
<feature type="region of interest" description="Disordered" evidence="1">
    <location>
        <begin position="1410"/>
        <end position="1429"/>
    </location>
</feature>
<feature type="region of interest" description="Disordered" evidence="1">
    <location>
        <begin position="563"/>
        <end position="657"/>
    </location>
</feature>
<dbReference type="Proteomes" id="UP000199202">
    <property type="component" value="Unassembled WGS sequence"/>
</dbReference>
<evidence type="ECO:0000313" key="2">
    <source>
        <dbReference type="EMBL" id="SDH60070.1"/>
    </source>
</evidence>
<feature type="compositionally biased region" description="Low complexity" evidence="1">
    <location>
        <begin position="1412"/>
        <end position="1427"/>
    </location>
</feature>
<feature type="compositionally biased region" description="Gly residues" evidence="1">
    <location>
        <begin position="1218"/>
        <end position="1238"/>
    </location>
</feature>
<reference evidence="2 3" key="1">
    <citation type="submission" date="2016-10" db="EMBL/GenBank/DDBJ databases">
        <authorList>
            <person name="de Groot N.N."/>
        </authorList>
    </citation>
    <scope>NUCLEOTIDE SEQUENCE [LARGE SCALE GENOMIC DNA]</scope>
    <source>
        <strain evidence="2 3">CGMCC 4.6533</strain>
    </source>
</reference>
<dbReference type="InterPro" id="IPR019734">
    <property type="entry name" value="TPR_rpt"/>
</dbReference>
<name>A0A1G8DRH9_9ACTN</name>
<proteinExistence type="predicted"/>
<dbReference type="SMART" id="SM00028">
    <property type="entry name" value="TPR"/>
    <property type="match status" value="10"/>
</dbReference>
<feature type="non-terminal residue" evidence="2">
    <location>
        <position position="1891"/>
    </location>
</feature>
<feature type="compositionally biased region" description="Low complexity" evidence="1">
    <location>
        <begin position="1255"/>
        <end position="1268"/>
    </location>
</feature>
<accession>A0A1G8DRH9</accession>
<dbReference type="OrthoDB" id="4331905at2"/>
<dbReference type="RefSeq" id="WP_143043604.1">
    <property type="nucleotide sequence ID" value="NZ_FNDJ01000002.1"/>
</dbReference>